<dbReference type="GO" id="GO:0016757">
    <property type="term" value="F:glycosyltransferase activity"/>
    <property type="evidence" value="ECO:0007669"/>
    <property type="project" value="UniProtKB-KW"/>
</dbReference>
<gene>
    <name evidence="2" type="ORF">A4R43_06265</name>
</gene>
<evidence type="ECO:0000313" key="3">
    <source>
        <dbReference type="Proteomes" id="UP000250434"/>
    </source>
</evidence>
<organism evidence="2 3">
    <name type="scientific">Amycolatopsis albispora</name>
    <dbReference type="NCBI Taxonomy" id="1804986"/>
    <lineage>
        <taxon>Bacteria</taxon>
        <taxon>Bacillati</taxon>
        <taxon>Actinomycetota</taxon>
        <taxon>Actinomycetes</taxon>
        <taxon>Pseudonocardiales</taxon>
        <taxon>Pseudonocardiaceae</taxon>
        <taxon>Amycolatopsis</taxon>
    </lineage>
</organism>
<dbReference type="Gene3D" id="3.40.50.2020">
    <property type="match status" value="1"/>
</dbReference>
<dbReference type="OrthoDB" id="9810066at2"/>
<feature type="domain" description="Phosphoribosyltransferase" evidence="1">
    <location>
        <begin position="16"/>
        <end position="176"/>
    </location>
</feature>
<proteinExistence type="predicted"/>
<evidence type="ECO:0000259" key="1">
    <source>
        <dbReference type="Pfam" id="PF00156"/>
    </source>
</evidence>
<reference evidence="2 3" key="1">
    <citation type="submission" date="2016-04" db="EMBL/GenBank/DDBJ databases">
        <title>Complete genome sequence and analysis of deep-sea sediment isolate, Amycolatopsis sp. WP1.</title>
        <authorList>
            <person name="Wang H."/>
            <person name="Chen S."/>
            <person name="Wu Q."/>
        </authorList>
    </citation>
    <scope>NUCLEOTIDE SEQUENCE [LARGE SCALE GENOMIC DNA]</scope>
    <source>
        <strain evidence="2 3">WP1</strain>
    </source>
</reference>
<dbReference type="InterPro" id="IPR029057">
    <property type="entry name" value="PRTase-like"/>
</dbReference>
<dbReference type="CDD" id="cd06223">
    <property type="entry name" value="PRTases_typeI"/>
    <property type="match status" value="1"/>
</dbReference>
<keyword evidence="2" id="KW-0328">Glycosyltransferase</keyword>
<protein>
    <submittedName>
        <fullName evidence="2">Phosphoribosyltransferase</fullName>
    </submittedName>
</protein>
<dbReference type="Proteomes" id="UP000250434">
    <property type="component" value="Chromosome"/>
</dbReference>
<name>A0A344L2B1_9PSEU</name>
<dbReference type="AlphaFoldDB" id="A0A344L2B1"/>
<dbReference type="EMBL" id="CP015163">
    <property type="protein sequence ID" value="AXB42185.1"/>
    <property type="molecule type" value="Genomic_DNA"/>
</dbReference>
<dbReference type="RefSeq" id="WP_113691454.1">
    <property type="nucleotide sequence ID" value="NZ_CP015163.1"/>
</dbReference>
<dbReference type="KEGG" id="aab:A4R43_06265"/>
<dbReference type="Pfam" id="PF00156">
    <property type="entry name" value="Pribosyltran"/>
    <property type="match status" value="1"/>
</dbReference>
<sequence>MFTDRRDAGRQLAERLAGPWRDPLVLGLARGGVPVAAEVAAGLGAPLDVAVARKIGAPGQPEWGIGAVTADGPPVFDAAASRLGLSSRQLTELCEEERAEAARRVELYEDGRAPAPREGRDVIMVDDGLATGVTAIAALRAARAESPRSLTFAAPVAAPDAVERVRREADDVVCVDTPAGFTAVGRWYRDFGQTSDTEVVRLLRDTS</sequence>
<dbReference type="InterPro" id="IPR000836">
    <property type="entry name" value="PRTase_dom"/>
</dbReference>
<keyword evidence="3" id="KW-1185">Reference proteome</keyword>
<evidence type="ECO:0000313" key="2">
    <source>
        <dbReference type="EMBL" id="AXB42185.1"/>
    </source>
</evidence>
<keyword evidence="2" id="KW-0808">Transferase</keyword>
<accession>A0A344L2B1</accession>
<dbReference type="SUPFAM" id="SSF53271">
    <property type="entry name" value="PRTase-like"/>
    <property type="match status" value="1"/>
</dbReference>
<dbReference type="Gene3D" id="3.30.1310.20">
    <property type="entry name" value="PRTase-like"/>
    <property type="match status" value="1"/>
</dbReference>